<dbReference type="OrthoDB" id="1496139at2"/>
<feature type="transmembrane region" description="Helical" evidence="3">
    <location>
        <begin position="52"/>
        <end position="74"/>
    </location>
</feature>
<evidence type="ECO:0000313" key="5">
    <source>
        <dbReference type="Proteomes" id="UP000275069"/>
    </source>
</evidence>
<feature type="transmembrane region" description="Helical" evidence="3">
    <location>
        <begin position="177"/>
        <end position="199"/>
    </location>
</feature>
<accession>A0A387BKE3</accession>
<comment type="subcellular location">
    <subcellularLocation>
        <location evidence="2">Cell membrane</location>
        <topology evidence="2">Multi-pass membrane protein</topology>
    </subcellularLocation>
</comment>
<keyword evidence="5" id="KW-1185">Reference proteome</keyword>
<dbReference type="AlphaFoldDB" id="A0A387BKE3"/>
<dbReference type="RefSeq" id="WP_120788650.1">
    <property type="nucleotide sequence ID" value="NZ_CP032624.1"/>
</dbReference>
<evidence type="ECO:0000256" key="2">
    <source>
        <dbReference type="PIRNR" id="PIRNR016661"/>
    </source>
</evidence>
<gene>
    <name evidence="4" type="ORF">D7I44_05950</name>
</gene>
<comment type="similarity">
    <text evidence="1 2">Belongs to the BioY family.</text>
</comment>
<keyword evidence="2 3" id="KW-0472">Membrane</keyword>
<dbReference type="Proteomes" id="UP000275069">
    <property type="component" value="Chromosome"/>
</dbReference>
<dbReference type="PANTHER" id="PTHR34295">
    <property type="entry name" value="BIOTIN TRANSPORTER BIOY"/>
    <property type="match status" value="1"/>
</dbReference>
<dbReference type="GO" id="GO:0015225">
    <property type="term" value="F:biotin transmembrane transporter activity"/>
    <property type="evidence" value="ECO:0007669"/>
    <property type="project" value="UniProtKB-UniRule"/>
</dbReference>
<dbReference type="KEGG" id="gry:D7I44_05950"/>
<evidence type="ECO:0000313" key="4">
    <source>
        <dbReference type="EMBL" id="AYG03118.1"/>
    </source>
</evidence>
<proteinExistence type="inferred from homology"/>
<name>A0A387BKE3_9MICO</name>
<organism evidence="4 5">
    <name type="scientific">Gryllotalpicola protaetiae</name>
    <dbReference type="NCBI Taxonomy" id="2419771"/>
    <lineage>
        <taxon>Bacteria</taxon>
        <taxon>Bacillati</taxon>
        <taxon>Actinomycetota</taxon>
        <taxon>Actinomycetes</taxon>
        <taxon>Micrococcales</taxon>
        <taxon>Microbacteriaceae</taxon>
        <taxon>Gryllotalpicola</taxon>
    </lineage>
</organism>
<feature type="transmembrane region" description="Helical" evidence="3">
    <location>
        <begin position="105"/>
        <end position="126"/>
    </location>
</feature>
<feature type="transmembrane region" description="Helical" evidence="3">
    <location>
        <begin position="28"/>
        <end position="46"/>
    </location>
</feature>
<keyword evidence="2" id="KW-1003">Cell membrane</keyword>
<evidence type="ECO:0000256" key="1">
    <source>
        <dbReference type="ARBA" id="ARBA00010692"/>
    </source>
</evidence>
<dbReference type="Gene3D" id="1.10.1760.20">
    <property type="match status" value="1"/>
</dbReference>
<sequence>MTIASASPTRPAQSRQGVLADALVRRGALTNTLLVLAGTAFTALLAQVQIPLWPVPITGQTLAVVLVGATLGTWRGTASMALYLVAGVLGAPIFTGWSHGLDASVLPSFGFVIGFIPAAALVGWLSERRWDRRPLLSIAGFGLASAVPFVFGLPWLAAALAHFGLPHDFGAVMDAGFTPFIVGGIVKWAIAAAALPLAWKALASLRN</sequence>
<evidence type="ECO:0000256" key="3">
    <source>
        <dbReference type="SAM" id="Phobius"/>
    </source>
</evidence>
<feature type="transmembrane region" description="Helical" evidence="3">
    <location>
        <begin position="138"/>
        <end position="165"/>
    </location>
</feature>
<protein>
    <recommendedName>
        <fullName evidence="2">Biotin transporter</fullName>
    </recommendedName>
</protein>
<dbReference type="InterPro" id="IPR003784">
    <property type="entry name" value="BioY"/>
</dbReference>
<dbReference type="PANTHER" id="PTHR34295:SF1">
    <property type="entry name" value="BIOTIN TRANSPORTER BIOY"/>
    <property type="match status" value="1"/>
</dbReference>
<dbReference type="Pfam" id="PF02632">
    <property type="entry name" value="BioY"/>
    <property type="match status" value="1"/>
</dbReference>
<keyword evidence="2" id="KW-0813">Transport</keyword>
<keyword evidence="3" id="KW-1133">Transmembrane helix</keyword>
<feature type="transmembrane region" description="Helical" evidence="3">
    <location>
        <begin position="81"/>
        <end position="99"/>
    </location>
</feature>
<dbReference type="EMBL" id="CP032624">
    <property type="protein sequence ID" value="AYG03118.1"/>
    <property type="molecule type" value="Genomic_DNA"/>
</dbReference>
<dbReference type="PIRSF" id="PIRSF016661">
    <property type="entry name" value="BioY"/>
    <property type="match status" value="1"/>
</dbReference>
<keyword evidence="3" id="KW-0812">Transmembrane</keyword>
<dbReference type="GO" id="GO:0005886">
    <property type="term" value="C:plasma membrane"/>
    <property type="evidence" value="ECO:0007669"/>
    <property type="project" value="UniProtKB-SubCell"/>
</dbReference>
<reference evidence="4 5" key="1">
    <citation type="submission" date="2018-09" db="EMBL/GenBank/DDBJ databases">
        <title>Genome sequencing of strain 2DFW10M-5.</title>
        <authorList>
            <person name="Heo J."/>
            <person name="Kim S.-J."/>
            <person name="Kwon S.-W."/>
        </authorList>
    </citation>
    <scope>NUCLEOTIDE SEQUENCE [LARGE SCALE GENOMIC DNA]</scope>
    <source>
        <strain evidence="4 5">2DFW10M-5</strain>
    </source>
</reference>